<proteinExistence type="predicted"/>
<dbReference type="InterPro" id="IPR018289">
    <property type="entry name" value="MULE_transposase_dom"/>
</dbReference>
<sequence>MVRSEIVAVKKRLLLLADERVREESGPSLLSHPNGGDCRVPVVEEGGPSSPARPESSFINSDWLTDCRQPIETDVGFQWTNTDGCAAVSVEEDSVFIGRVFKDKADMQNTLAQSSSNTFSLLWVQALQDANFQVFHIAFGIVDSENIGAWTWFFRQLSLIVPDKEDLVIVFDRHRSIYAAIDEVYPLAFHGACAVHIERNIRHFSGKDFLTWLVKMHELSMWVILQSGMQKSGSEAYLDAILLEHWTQAYCKAKRYNIMSSNVVEALNAADRQHKNSAGLAVKGVSAWSYQVSTSEGNAYYVDLGQKSCSCLQFQKLLIPCCHALTAARTNGIYIPSLVGNIYNVDVFGRSYAEFIFPLPNKCDIVVPPAVEETQFAPPTNPPGPGWRRKRRIPSTGEHVGTKRRKGVPHKCTICHIAGHHRATCSTVVE</sequence>
<keyword evidence="1" id="KW-0479">Metal-binding</keyword>
<evidence type="ECO:0000256" key="3">
    <source>
        <dbReference type="ARBA" id="ARBA00022833"/>
    </source>
</evidence>
<dbReference type="InterPro" id="IPR007527">
    <property type="entry name" value="Znf_SWIM"/>
</dbReference>
<dbReference type="GeneID" id="104773270"/>
<evidence type="ECO:0000256" key="5">
    <source>
        <dbReference type="SAM" id="MobiDB-lite"/>
    </source>
</evidence>
<dbReference type="PANTHER" id="PTHR31973">
    <property type="entry name" value="POLYPROTEIN, PUTATIVE-RELATED"/>
    <property type="match status" value="1"/>
</dbReference>
<dbReference type="SMART" id="SM00575">
    <property type="entry name" value="ZnF_PMZ"/>
    <property type="match status" value="1"/>
</dbReference>
<evidence type="ECO:0000256" key="2">
    <source>
        <dbReference type="ARBA" id="ARBA00022771"/>
    </source>
</evidence>
<dbReference type="Proteomes" id="UP000694864">
    <property type="component" value="Unplaced"/>
</dbReference>
<gene>
    <name evidence="8" type="primary">LOC104773270</name>
</gene>
<dbReference type="Pfam" id="PF10551">
    <property type="entry name" value="MULE"/>
    <property type="match status" value="1"/>
</dbReference>
<dbReference type="PANTHER" id="PTHR31973:SF187">
    <property type="entry name" value="MUTATOR TRANSPOSASE MUDRA PROTEIN"/>
    <property type="match status" value="1"/>
</dbReference>
<dbReference type="Pfam" id="PF04434">
    <property type="entry name" value="SWIM"/>
    <property type="match status" value="1"/>
</dbReference>
<evidence type="ECO:0000259" key="6">
    <source>
        <dbReference type="PROSITE" id="PS50966"/>
    </source>
</evidence>
<evidence type="ECO:0000313" key="8">
    <source>
        <dbReference type="RefSeq" id="XP_019098167.1"/>
    </source>
</evidence>
<reference evidence="8" key="2">
    <citation type="submission" date="2025-08" db="UniProtKB">
        <authorList>
            <consortium name="RefSeq"/>
        </authorList>
    </citation>
    <scope>IDENTIFICATION</scope>
    <source>
        <tissue evidence="8">Leaf</tissue>
    </source>
</reference>
<evidence type="ECO:0000313" key="7">
    <source>
        <dbReference type="Proteomes" id="UP000694864"/>
    </source>
</evidence>
<feature type="domain" description="SWIM-type" evidence="6">
    <location>
        <begin position="300"/>
        <end position="332"/>
    </location>
</feature>
<dbReference type="InterPro" id="IPR006564">
    <property type="entry name" value="Znf_PMZ"/>
</dbReference>
<keyword evidence="3" id="KW-0862">Zinc</keyword>
<accession>A0ABM1RGM9</accession>
<keyword evidence="7" id="KW-1185">Reference proteome</keyword>
<dbReference type="PROSITE" id="PS50966">
    <property type="entry name" value="ZF_SWIM"/>
    <property type="match status" value="1"/>
</dbReference>
<feature type="region of interest" description="Disordered" evidence="5">
    <location>
        <begin position="374"/>
        <end position="404"/>
    </location>
</feature>
<protein>
    <submittedName>
        <fullName evidence="8">Uncharacterized protein LOC104773270</fullName>
    </submittedName>
</protein>
<evidence type="ECO:0000256" key="1">
    <source>
        <dbReference type="ARBA" id="ARBA00022723"/>
    </source>
</evidence>
<organism evidence="7 8">
    <name type="scientific">Camelina sativa</name>
    <name type="common">False flax</name>
    <name type="synonym">Myagrum sativum</name>
    <dbReference type="NCBI Taxonomy" id="90675"/>
    <lineage>
        <taxon>Eukaryota</taxon>
        <taxon>Viridiplantae</taxon>
        <taxon>Streptophyta</taxon>
        <taxon>Embryophyta</taxon>
        <taxon>Tracheophyta</taxon>
        <taxon>Spermatophyta</taxon>
        <taxon>Magnoliopsida</taxon>
        <taxon>eudicotyledons</taxon>
        <taxon>Gunneridae</taxon>
        <taxon>Pentapetalae</taxon>
        <taxon>rosids</taxon>
        <taxon>malvids</taxon>
        <taxon>Brassicales</taxon>
        <taxon>Brassicaceae</taxon>
        <taxon>Camelineae</taxon>
        <taxon>Camelina</taxon>
    </lineage>
</organism>
<dbReference type="RefSeq" id="XP_019098167.1">
    <property type="nucleotide sequence ID" value="XM_019242622.1"/>
</dbReference>
<reference evidence="7" key="1">
    <citation type="journal article" date="2014" name="Nat. Commun.">
        <title>The emerging biofuel crop Camelina sativa retains a highly undifferentiated hexaploid genome structure.</title>
        <authorList>
            <person name="Kagale S."/>
            <person name="Koh C."/>
            <person name="Nixon J."/>
            <person name="Bollina V."/>
            <person name="Clarke W.E."/>
            <person name="Tuteja R."/>
            <person name="Spillane C."/>
            <person name="Robinson S.J."/>
            <person name="Links M.G."/>
            <person name="Clarke C."/>
            <person name="Higgins E.E."/>
            <person name="Huebert T."/>
            <person name="Sharpe A.G."/>
            <person name="Parkin I.A."/>
        </authorList>
    </citation>
    <scope>NUCLEOTIDE SEQUENCE [LARGE SCALE GENOMIC DNA]</scope>
    <source>
        <strain evidence="7">cv. DH55</strain>
    </source>
</reference>
<name>A0ABM1RGM9_CAMSA</name>
<evidence type="ECO:0000256" key="4">
    <source>
        <dbReference type="PROSITE-ProRule" id="PRU00325"/>
    </source>
</evidence>
<keyword evidence="2 4" id="KW-0863">Zinc-finger</keyword>